<evidence type="ECO:0000313" key="1">
    <source>
        <dbReference type="EMBL" id="KAK3766424.1"/>
    </source>
</evidence>
<gene>
    <name evidence="1" type="ORF">RRG08_056098</name>
</gene>
<proteinExistence type="predicted"/>
<dbReference type="Proteomes" id="UP001283361">
    <property type="component" value="Unassembled WGS sequence"/>
</dbReference>
<dbReference type="AlphaFoldDB" id="A0AAE1DD80"/>
<dbReference type="EMBL" id="JAWDGP010004234">
    <property type="protein sequence ID" value="KAK3766424.1"/>
    <property type="molecule type" value="Genomic_DNA"/>
</dbReference>
<evidence type="ECO:0000313" key="2">
    <source>
        <dbReference type="Proteomes" id="UP001283361"/>
    </source>
</evidence>
<keyword evidence="2" id="KW-1185">Reference proteome</keyword>
<organism evidence="1 2">
    <name type="scientific">Elysia crispata</name>
    <name type="common">lettuce slug</name>
    <dbReference type="NCBI Taxonomy" id="231223"/>
    <lineage>
        <taxon>Eukaryota</taxon>
        <taxon>Metazoa</taxon>
        <taxon>Spiralia</taxon>
        <taxon>Lophotrochozoa</taxon>
        <taxon>Mollusca</taxon>
        <taxon>Gastropoda</taxon>
        <taxon>Heterobranchia</taxon>
        <taxon>Euthyneura</taxon>
        <taxon>Panpulmonata</taxon>
        <taxon>Sacoglossa</taxon>
        <taxon>Placobranchoidea</taxon>
        <taxon>Plakobranchidae</taxon>
        <taxon>Elysia</taxon>
    </lineage>
</organism>
<sequence>MMMVVKSSLTSPIANILIYTLPFLCHLPVPTTSLLGHIVRWRTPDPSDHAMPACETRKETYELYGTPVFGVRTIEKKKCYISFQTDLGGDYNRSKLAIRVPTIAFLGHCREVSALCGLILAFKALETTKDLEFLTTVIYVTLVSGDYWISKLYTLVASVLSSTGLSVMWAHTGSQSPGDYQGLRVLALCGLILALKALETTKDLEFLTTVIYVTLVSGDYWISKLYTLVACVLSSTGLSVMWAHTGSQSPGDYEGLRVSYNCHLCTLVSGGYWISKLCTLVACVLSSTGLSVMWAHTGSQSPGDYQGLRVSYNCHLCTLVSGGYWISKLCTLVASVLSSTGLSAMWPHTGSDGLSSQGSRDCERLRVSNNCHHVRLVSGDYWISKLCTLVASVLSSTGLSVIRPELLTSMGSLSSDTLVFGDYHGRYQLFILVAGYYGLAKLSTLVSGDYHGLSQLCTLVSATEHSIRGPVATKMFEIEMGIRGERWPSARVEPSARVGASLAAWRDSPSRLRAFGDSSRRQSSSWPGWAAHLASHSGGPCHTHTQHRFRHVAIGQGEGSVVEMILTSYRVKLSSTPTLAVLLFLWYSTRPLAPSTQTLAFLLFFWYSTRPLAPSTPTLAFLLFLWYSTRPPAPSTQTLAFLLFLWYSTRPLAPSTPTLVVLFLWYSTRSLALLHSNTSCPLPLLPSSSSGTRLDLQLFSTPTLAALLFLCHSTRPLGLLHPNTSCPPLLLVLD</sequence>
<accession>A0AAE1DD80</accession>
<comment type="caution">
    <text evidence="1">The sequence shown here is derived from an EMBL/GenBank/DDBJ whole genome shotgun (WGS) entry which is preliminary data.</text>
</comment>
<name>A0AAE1DD80_9GAST</name>
<protein>
    <submittedName>
        <fullName evidence="1">Uncharacterized protein</fullName>
    </submittedName>
</protein>
<reference evidence="1" key="1">
    <citation type="journal article" date="2023" name="G3 (Bethesda)">
        <title>A reference genome for the long-term kleptoplast-retaining sea slug Elysia crispata morphotype clarki.</title>
        <authorList>
            <person name="Eastman K.E."/>
            <person name="Pendleton A.L."/>
            <person name="Shaikh M.A."/>
            <person name="Suttiyut T."/>
            <person name="Ogas R."/>
            <person name="Tomko P."/>
            <person name="Gavelis G."/>
            <person name="Widhalm J.R."/>
            <person name="Wisecaver J.H."/>
        </authorList>
    </citation>
    <scope>NUCLEOTIDE SEQUENCE</scope>
    <source>
        <strain evidence="1">ECLA1</strain>
    </source>
</reference>